<organism evidence="2 3">
    <name type="scientific">Plenodomus tracheiphilus IPT5</name>
    <dbReference type="NCBI Taxonomy" id="1408161"/>
    <lineage>
        <taxon>Eukaryota</taxon>
        <taxon>Fungi</taxon>
        <taxon>Dikarya</taxon>
        <taxon>Ascomycota</taxon>
        <taxon>Pezizomycotina</taxon>
        <taxon>Dothideomycetes</taxon>
        <taxon>Pleosporomycetidae</taxon>
        <taxon>Pleosporales</taxon>
        <taxon>Pleosporineae</taxon>
        <taxon>Leptosphaeriaceae</taxon>
        <taxon>Plenodomus</taxon>
    </lineage>
</organism>
<feature type="signal peptide" evidence="1">
    <location>
        <begin position="1"/>
        <end position="17"/>
    </location>
</feature>
<gene>
    <name evidence="2" type="ORF">T440DRAFT_477754</name>
</gene>
<keyword evidence="3" id="KW-1185">Reference proteome</keyword>
<reference evidence="2" key="1">
    <citation type="submission" date="2020-01" db="EMBL/GenBank/DDBJ databases">
        <authorList>
            <consortium name="DOE Joint Genome Institute"/>
            <person name="Haridas S."/>
            <person name="Albert R."/>
            <person name="Binder M."/>
            <person name="Bloem J."/>
            <person name="Labutti K."/>
            <person name="Salamov A."/>
            <person name="Andreopoulos B."/>
            <person name="Baker S.E."/>
            <person name="Barry K."/>
            <person name="Bills G."/>
            <person name="Bluhm B.H."/>
            <person name="Cannon C."/>
            <person name="Castanera R."/>
            <person name="Culley D.E."/>
            <person name="Daum C."/>
            <person name="Ezra D."/>
            <person name="Gonzalez J.B."/>
            <person name="Henrissat B."/>
            <person name="Kuo A."/>
            <person name="Liang C."/>
            <person name="Lipzen A."/>
            <person name="Lutzoni F."/>
            <person name="Magnuson J."/>
            <person name="Mondo S."/>
            <person name="Nolan M."/>
            <person name="Ohm R."/>
            <person name="Pangilinan J."/>
            <person name="Park H.-J."/>
            <person name="Ramirez L."/>
            <person name="Alfaro M."/>
            <person name="Sun H."/>
            <person name="Tritt A."/>
            <person name="Yoshinaga Y."/>
            <person name="Zwiers L.-H."/>
            <person name="Turgeon B.G."/>
            <person name="Goodwin S.B."/>
            <person name="Spatafora J.W."/>
            <person name="Crous P.W."/>
            <person name="Grigoriev I.V."/>
        </authorList>
    </citation>
    <scope>NUCLEOTIDE SEQUENCE</scope>
    <source>
        <strain evidence="2">IPT5</strain>
    </source>
</reference>
<protein>
    <recommendedName>
        <fullName evidence="4">Amine oxidase domain-containing protein</fullName>
    </recommendedName>
</protein>
<dbReference type="OrthoDB" id="68575at2759"/>
<evidence type="ECO:0000313" key="2">
    <source>
        <dbReference type="EMBL" id="KAF2852286.1"/>
    </source>
</evidence>
<evidence type="ECO:0000256" key="1">
    <source>
        <dbReference type="SAM" id="SignalP"/>
    </source>
</evidence>
<dbReference type="Gene3D" id="3.50.50.60">
    <property type="entry name" value="FAD/NAD(P)-binding domain"/>
    <property type="match status" value="1"/>
</dbReference>
<dbReference type="Proteomes" id="UP000799423">
    <property type="component" value="Unassembled WGS sequence"/>
</dbReference>
<accession>A0A6A7B9S3</accession>
<feature type="chain" id="PRO_5025550261" description="Amine oxidase domain-containing protein" evidence="1">
    <location>
        <begin position="18"/>
        <end position="621"/>
    </location>
</feature>
<evidence type="ECO:0000313" key="3">
    <source>
        <dbReference type="Proteomes" id="UP000799423"/>
    </source>
</evidence>
<dbReference type="Gene3D" id="3.30.70.1990">
    <property type="match status" value="1"/>
</dbReference>
<dbReference type="AlphaFoldDB" id="A0A6A7B9S3"/>
<keyword evidence="1" id="KW-0732">Signal</keyword>
<dbReference type="SUPFAM" id="SSF51905">
    <property type="entry name" value="FAD/NAD(P)-binding domain"/>
    <property type="match status" value="1"/>
</dbReference>
<dbReference type="Gene3D" id="1.10.405.20">
    <property type="match status" value="1"/>
</dbReference>
<dbReference type="EMBL" id="MU006299">
    <property type="protein sequence ID" value="KAF2852286.1"/>
    <property type="molecule type" value="Genomic_DNA"/>
</dbReference>
<name>A0A6A7B9S3_9PLEO</name>
<dbReference type="InterPro" id="IPR036188">
    <property type="entry name" value="FAD/NAD-bd_sf"/>
</dbReference>
<proteinExistence type="predicted"/>
<sequence length="621" mass="67765">MLSNILSFGLLASTVTALPALDPKKHDPSRWSPNDVIYKDVAIVGGGSSGTYSAIALKDKNISCIVIEIKDKLGGHTETYTDPATGAPVDYGVVIFHVADIVKKYFGRFNIPLTTINPAAAARAFYDFRTGKQIVPAKVYSQEEVSAGLAKYAQLLSQWPELTGGLFVPDPVPAVLTQPLGEVAKQYGFEAALSIIANFNPGLGDQLTVPFLEVTRVVNLDLVQTLQSGFLQTVARNNSLLYTAAAAELAAANSLLLSSHVADAKRSDSGVTLIVKTPLGEKLIVAKTLLITIPVKVENLKPFALSKQESTVFGKFMNGAYYTSILKNAGLPPNVTFVNNGQNNPSNFASLPAVVNAGISGPNLYNVYYEGPRTRKSNPYSDDFVKKDIIASLKALQKGSPNVFPTTEPEFVRFSSHNPFYLQVCGDEIKNGFYKSFYALQGLNSTFYTGASWKGQDSTGIWKYTERVVIPQILVRVGAVQVLSCCDGLIRHSCQLLQLESIPHGQFTRRITCTPTPYEIPSLKLNNQYTIANAYPPLLTYPYPAPLHQPIDCPLQTQYNYPKHSNPHPYIKNHRINTTTQPKAPPTGPPPSQAAAIHTRVTYVYAVVIVYPYNLCMLKAV</sequence>
<dbReference type="Pfam" id="PF13450">
    <property type="entry name" value="NAD_binding_8"/>
    <property type="match status" value="1"/>
</dbReference>
<evidence type="ECO:0008006" key="4">
    <source>
        <dbReference type="Google" id="ProtNLM"/>
    </source>
</evidence>